<dbReference type="EMBL" id="JAUCMN010000008">
    <property type="protein sequence ID" value="MDM7892539.1"/>
    <property type="molecule type" value="Genomic_DNA"/>
</dbReference>
<feature type="transmembrane region" description="Helical" evidence="1">
    <location>
        <begin position="68"/>
        <end position="97"/>
    </location>
</feature>
<organism evidence="2 3">
    <name type="scientific">Curtobacterium caseinilyticum</name>
    <dbReference type="NCBI Taxonomy" id="3055137"/>
    <lineage>
        <taxon>Bacteria</taxon>
        <taxon>Bacillati</taxon>
        <taxon>Actinomycetota</taxon>
        <taxon>Actinomycetes</taxon>
        <taxon>Micrococcales</taxon>
        <taxon>Microbacteriaceae</taxon>
        <taxon>Curtobacterium</taxon>
    </lineage>
</organism>
<comment type="caution">
    <text evidence="2">The sequence shown here is derived from an EMBL/GenBank/DDBJ whole genome shotgun (WGS) entry which is preliminary data.</text>
</comment>
<gene>
    <name evidence="2" type="ORF">QUG93_12660</name>
</gene>
<accession>A0ABT7TSF7</accession>
<feature type="transmembrane region" description="Helical" evidence="1">
    <location>
        <begin position="139"/>
        <end position="163"/>
    </location>
</feature>
<proteinExistence type="predicted"/>
<reference evidence="2 3" key="1">
    <citation type="submission" date="2023-06" db="EMBL/GenBank/DDBJ databases">
        <authorList>
            <person name="Feng G."/>
            <person name="Li J."/>
            <person name="Zhu H."/>
        </authorList>
    </citation>
    <scope>NUCLEOTIDE SEQUENCE [LARGE SCALE GENOMIC DNA]</scope>
    <source>
        <strain evidence="2 3">RHCKG28</strain>
    </source>
</reference>
<keyword evidence="3" id="KW-1185">Reference proteome</keyword>
<dbReference type="RefSeq" id="WP_289474405.1">
    <property type="nucleotide sequence ID" value="NZ_JAUCMN010000008.1"/>
</dbReference>
<evidence type="ECO:0000313" key="2">
    <source>
        <dbReference type="EMBL" id="MDM7892539.1"/>
    </source>
</evidence>
<evidence type="ECO:0000256" key="1">
    <source>
        <dbReference type="SAM" id="Phobius"/>
    </source>
</evidence>
<keyword evidence="1" id="KW-1133">Transmembrane helix</keyword>
<sequence length="175" mass="18165">MTERRGSTIDEGWSATPRITGGLAGVEASRGPNAAPAWSTAGQGSNALVRDRRDGHQRDAGPLGGSSLALAIIAIGVGVLGTTVGVFCVGFITMFGAPLDVTQPAMAGFAFWGTVATAPFVVASVVLLVVGVCRQPRSWWWLAPSLLNAATLLGLWVAVSFWYHPGVHISSDFSS</sequence>
<keyword evidence="1" id="KW-0812">Transmembrane</keyword>
<protein>
    <submittedName>
        <fullName evidence="2">Uncharacterized protein</fullName>
    </submittedName>
</protein>
<keyword evidence="1" id="KW-0472">Membrane</keyword>
<dbReference type="Proteomes" id="UP001236404">
    <property type="component" value="Unassembled WGS sequence"/>
</dbReference>
<feature type="transmembrane region" description="Helical" evidence="1">
    <location>
        <begin position="109"/>
        <end position="132"/>
    </location>
</feature>
<evidence type="ECO:0000313" key="3">
    <source>
        <dbReference type="Proteomes" id="UP001236404"/>
    </source>
</evidence>
<name>A0ABT7TSF7_9MICO</name>